<dbReference type="GO" id="GO:0006304">
    <property type="term" value="P:DNA modification"/>
    <property type="evidence" value="ECO:0007669"/>
    <property type="project" value="InterPro"/>
</dbReference>
<dbReference type="STRING" id="555875.SAMN04488124_2213"/>
<evidence type="ECO:0000313" key="8">
    <source>
        <dbReference type="Proteomes" id="UP000243250"/>
    </source>
</evidence>
<dbReference type="EC" id="2.1.1.72" evidence="1"/>
<sequence length="1223" mass="141575">MSTTHGQPGLSSDQRSTIRSTILSTRHTLEDELRRQLEKYGIYENKRLPLEDLSHLSAEDRHTRRTLDAAIERELESTEGDLERSITNYVREATKTYLNRFVALKTIEVRGLVEETITERAEYGNRSYMHHTVAEIAGELTNAPDDGFGAALDLAYLEIGAEIRMIFEESDHTAIDLDPHVRGDILDKLDAIDDEAWESDEALGWVYQYFGEEEREDIDQRVDEENYKIGGTDIATKTQLFTPRYIVEWMVDNSLGRTWLEMQGERTNIDAEENCFYLAPLQESLIDREEKEVEDITVLDPACGSGHMLFYAFDVFYQMYLEEGEIPKEYIPREILRNNLYGIDIDSGAAQIAALSLYLKAKDKSPDITIPQLNIVSADAVLINGERKKEVLDKANSELEEEILEQIWRSFDNIREWGSLVRIENQVDELLEDYRDTFESKGQAQFTDDGNLTTQSTFVSGGEEQTWEELKNRLVENVQEIASAALEQDDPVEEMFANEVGKTVELLDVLRDEYDVVLSNPPYLYRDKMSDSLKNFIKENYIGSRDIYAAFIERCMDFAGDDGYVSMITMESFMFLYSFRKLRPYILDEANITDVAHLEHRDEGHMNVAFSMRITNNLRVKSKFARLTDSDDKIESLNRVTRNQRSGVESTDIYALDQSSFREIDRTPFIYWFGQEVLQLFIDEPTLGDEADVMEGLTTGDDDLFLRNWWEIDLDKIGDQYEWIAKSGDGELYCESYEQVALWESNGKKIRDHDGSHIRNEDFYWENGITFRDFAKHFTARLHSSDHLFSNKAHFVFTGDRDRDYRVLGYLNSSLSRFIMNGLNPGLNFKSGDGARLPIRPIALQGTDTEELVKAAIAARKERYTYKETKKEFDFNSYIKEYTNILFKIDYLDAQTDVIHGRIDEIVFESYGMSEVTKERAYDELPDNLYQYPHLSNAGDLVSNEAEVKSEVVPEAEFREVISQVENNSGEEIRDISEKTGISPYTIAHIRKNNDLYTSDEKTERTANLLSGFLGCMMGRWELNGLSPVSDGILVFDDEFDNNIPELLNKCIDLAFNNPESIARRIADDLGKDPVAWLRDRFFRYHHCKEYRRRGQRIPIYWQLESPNGAFSCFLYYHNIDGNTLPKLRGRYLDTRIERLENELDTLNAQTNDTNPDKQLLNRKEEVQNSLDDIRQFRATIDEMIDNGVKVDEENGIWENIKEWDQYKVLETGLPKLKSSYSR</sequence>
<dbReference type="SUPFAM" id="SSF53335">
    <property type="entry name" value="S-adenosyl-L-methionine-dependent methyltransferases"/>
    <property type="match status" value="1"/>
</dbReference>
<dbReference type="GO" id="GO:0003676">
    <property type="term" value="F:nucleic acid binding"/>
    <property type="evidence" value="ECO:0007669"/>
    <property type="project" value="InterPro"/>
</dbReference>
<dbReference type="RefSeq" id="WP_089880632.1">
    <property type="nucleotide sequence ID" value="NZ_FOYS01000003.1"/>
</dbReference>
<reference evidence="8" key="1">
    <citation type="submission" date="2016-10" db="EMBL/GenBank/DDBJ databases">
        <authorList>
            <person name="Varghese N."/>
            <person name="Submissions S."/>
        </authorList>
    </citation>
    <scope>NUCLEOTIDE SEQUENCE [LARGE SCALE GENOMIC DNA]</scope>
    <source>
        <strain evidence="8">CGMCC 1.8711</strain>
    </source>
</reference>
<evidence type="ECO:0000259" key="6">
    <source>
        <dbReference type="Pfam" id="PF07669"/>
    </source>
</evidence>
<dbReference type="AlphaFoldDB" id="A0A1I6HG86"/>
<evidence type="ECO:0000256" key="4">
    <source>
        <dbReference type="ARBA" id="ARBA00022691"/>
    </source>
</evidence>
<keyword evidence="3 7" id="KW-0808">Transferase</keyword>
<feature type="domain" description="Type II methyltransferase M.TaqI-like" evidence="6">
    <location>
        <begin position="338"/>
        <end position="599"/>
    </location>
</feature>
<dbReference type="InterPro" id="IPR047939">
    <property type="entry name" value="BREX_1_PglX"/>
</dbReference>
<dbReference type="InterPro" id="IPR011639">
    <property type="entry name" value="MethylTrfase_TaqI-like_dom"/>
</dbReference>
<dbReference type="InterPro" id="IPR002052">
    <property type="entry name" value="DNA_methylase_N6_adenine_CS"/>
</dbReference>
<dbReference type="Pfam" id="PF07669">
    <property type="entry name" value="Eco57I"/>
    <property type="match status" value="1"/>
</dbReference>
<dbReference type="Gene3D" id="3.40.50.150">
    <property type="entry name" value="Vaccinia Virus protein VP39"/>
    <property type="match status" value="1"/>
</dbReference>
<evidence type="ECO:0000256" key="3">
    <source>
        <dbReference type="ARBA" id="ARBA00022679"/>
    </source>
</evidence>
<evidence type="ECO:0000256" key="5">
    <source>
        <dbReference type="ARBA" id="ARBA00047942"/>
    </source>
</evidence>
<evidence type="ECO:0000256" key="1">
    <source>
        <dbReference type="ARBA" id="ARBA00011900"/>
    </source>
</evidence>
<dbReference type="InterPro" id="IPR050953">
    <property type="entry name" value="N4_N6_ade-DNA_methylase"/>
</dbReference>
<dbReference type="PRINTS" id="PR00507">
    <property type="entry name" value="N12N6MTFRASE"/>
</dbReference>
<dbReference type="Proteomes" id="UP000243250">
    <property type="component" value="Unassembled WGS sequence"/>
</dbReference>
<keyword evidence="4" id="KW-0949">S-adenosyl-L-methionine</keyword>
<dbReference type="EMBL" id="FOYS01000003">
    <property type="protein sequence ID" value="SFR53526.1"/>
    <property type="molecule type" value="Genomic_DNA"/>
</dbReference>
<proteinExistence type="predicted"/>
<dbReference type="InterPro" id="IPR029063">
    <property type="entry name" value="SAM-dependent_MTases_sf"/>
</dbReference>
<evidence type="ECO:0000256" key="2">
    <source>
        <dbReference type="ARBA" id="ARBA00022603"/>
    </source>
</evidence>
<dbReference type="GO" id="GO:0032259">
    <property type="term" value="P:methylation"/>
    <property type="evidence" value="ECO:0007669"/>
    <property type="project" value="UniProtKB-KW"/>
</dbReference>
<evidence type="ECO:0000313" key="7">
    <source>
        <dbReference type="EMBL" id="SFR53526.1"/>
    </source>
</evidence>
<keyword evidence="8" id="KW-1185">Reference proteome</keyword>
<dbReference type="PANTHER" id="PTHR33841:SF1">
    <property type="entry name" value="DNA METHYLTRANSFERASE A"/>
    <property type="match status" value="1"/>
</dbReference>
<dbReference type="PROSITE" id="PS00092">
    <property type="entry name" value="N6_MTASE"/>
    <property type="match status" value="1"/>
</dbReference>
<protein>
    <recommendedName>
        <fullName evidence="1">site-specific DNA-methyltransferase (adenine-specific)</fullName>
        <ecNumber evidence="1">2.1.1.72</ecNumber>
    </recommendedName>
</protein>
<comment type="catalytic activity">
    <reaction evidence="5">
        <text>a 2'-deoxyadenosine in DNA + S-adenosyl-L-methionine = an N(6)-methyl-2'-deoxyadenosine in DNA + S-adenosyl-L-homocysteine + H(+)</text>
        <dbReference type="Rhea" id="RHEA:15197"/>
        <dbReference type="Rhea" id="RHEA-COMP:12418"/>
        <dbReference type="Rhea" id="RHEA-COMP:12419"/>
        <dbReference type="ChEBI" id="CHEBI:15378"/>
        <dbReference type="ChEBI" id="CHEBI:57856"/>
        <dbReference type="ChEBI" id="CHEBI:59789"/>
        <dbReference type="ChEBI" id="CHEBI:90615"/>
        <dbReference type="ChEBI" id="CHEBI:90616"/>
        <dbReference type="EC" id="2.1.1.72"/>
    </reaction>
</comment>
<gene>
    <name evidence="7" type="ORF">SAMN04488124_2213</name>
</gene>
<dbReference type="OrthoDB" id="45790at2157"/>
<dbReference type="NCBIfam" id="NF033452">
    <property type="entry name" value="BREX_1_MTaseX"/>
    <property type="match status" value="1"/>
</dbReference>
<accession>A0A1I6HG86</accession>
<dbReference type="GO" id="GO:0009007">
    <property type="term" value="F:site-specific DNA-methyltransferase (adenine-specific) activity"/>
    <property type="evidence" value="ECO:0007669"/>
    <property type="project" value="UniProtKB-EC"/>
</dbReference>
<dbReference type="PANTHER" id="PTHR33841">
    <property type="entry name" value="DNA METHYLTRANSFERASE YEEA-RELATED"/>
    <property type="match status" value="1"/>
</dbReference>
<name>A0A1I6HG86_9EURY</name>
<keyword evidence="2 7" id="KW-0489">Methyltransferase</keyword>
<organism evidence="7 8">
    <name type="scientific">Halogeometricum limi</name>
    <dbReference type="NCBI Taxonomy" id="555875"/>
    <lineage>
        <taxon>Archaea</taxon>
        <taxon>Methanobacteriati</taxon>
        <taxon>Methanobacteriota</taxon>
        <taxon>Stenosarchaea group</taxon>
        <taxon>Halobacteria</taxon>
        <taxon>Halobacteriales</taxon>
        <taxon>Haloferacaceae</taxon>
        <taxon>Halogeometricum</taxon>
    </lineage>
</organism>